<protein>
    <recommendedName>
        <fullName evidence="1">CASP C-terminal domain-containing protein</fullName>
    </recommendedName>
</protein>
<gene>
    <name evidence="2" type="ORF">RFI_01033</name>
</gene>
<sequence length="150" mass="17985">MKYAEMYEQQMNPFSKFKQIEKQQRIQNLQWTEWIAYVVGSTVLRFVTMREKKTATAEQIQLSCVECFFLLIVGKRFEYSLCDTITLIKFYFFFSTVSSIIFFTNVGELTFCNFDVSKIRIFSFFNKDIKRIFKMTQCFQKKSNKMKSAK</sequence>
<feature type="domain" description="CASP C-terminal" evidence="1">
    <location>
        <begin position="2"/>
        <end position="50"/>
    </location>
</feature>
<keyword evidence="3" id="KW-1185">Reference proteome</keyword>
<reference evidence="2 3" key="1">
    <citation type="journal article" date="2013" name="Curr. Biol.">
        <title>The Genome of the Foraminiferan Reticulomyxa filosa.</title>
        <authorList>
            <person name="Glockner G."/>
            <person name="Hulsmann N."/>
            <person name="Schleicher M."/>
            <person name="Noegel A.A."/>
            <person name="Eichinger L."/>
            <person name="Gallinger C."/>
            <person name="Pawlowski J."/>
            <person name="Sierra R."/>
            <person name="Euteneuer U."/>
            <person name="Pillet L."/>
            <person name="Moustafa A."/>
            <person name="Platzer M."/>
            <person name="Groth M."/>
            <person name="Szafranski K."/>
            <person name="Schliwa M."/>
        </authorList>
    </citation>
    <scope>NUCLEOTIDE SEQUENCE [LARGE SCALE GENOMIC DNA]</scope>
</reference>
<dbReference type="GO" id="GO:0006891">
    <property type="term" value="P:intra-Golgi vesicle-mediated transport"/>
    <property type="evidence" value="ECO:0007669"/>
    <property type="project" value="InterPro"/>
</dbReference>
<dbReference type="Pfam" id="PF08172">
    <property type="entry name" value="CASP_C"/>
    <property type="match status" value="1"/>
</dbReference>
<evidence type="ECO:0000259" key="1">
    <source>
        <dbReference type="Pfam" id="PF08172"/>
    </source>
</evidence>
<dbReference type="GO" id="GO:0000139">
    <property type="term" value="C:Golgi membrane"/>
    <property type="evidence" value="ECO:0007669"/>
    <property type="project" value="InterPro"/>
</dbReference>
<evidence type="ECO:0000313" key="3">
    <source>
        <dbReference type="Proteomes" id="UP000023152"/>
    </source>
</evidence>
<accession>X6PEB6</accession>
<name>X6PEB6_RETFI</name>
<dbReference type="Proteomes" id="UP000023152">
    <property type="component" value="Unassembled WGS sequence"/>
</dbReference>
<comment type="caution">
    <text evidence="2">The sequence shown here is derived from an EMBL/GenBank/DDBJ whole genome shotgun (WGS) entry which is preliminary data.</text>
</comment>
<evidence type="ECO:0000313" key="2">
    <source>
        <dbReference type="EMBL" id="ETO36032.1"/>
    </source>
</evidence>
<dbReference type="EMBL" id="ASPP01001059">
    <property type="protein sequence ID" value="ETO36032.1"/>
    <property type="molecule type" value="Genomic_DNA"/>
</dbReference>
<organism evidence="2 3">
    <name type="scientific">Reticulomyxa filosa</name>
    <dbReference type="NCBI Taxonomy" id="46433"/>
    <lineage>
        <taxon>Eukaryota</taxon>
        <taxon>Sar</taxon>
        <taxon>Rhizaria</taxon>
        <taxon>Retaria</taxon>
        <taxon>Foraminifera</taxon>
        <taxon>Monothalamids</taxon>
        <taxon>Reticulomyxidae</taxon>
        <taxon>Reticulomyxa</taxon>
    </lineage>
</organism>
<dbReference type="InterPro" id="IPR012955">
    <property type="entry name" value="CASP_C"/>
</dbReference>
<dbReference type="AlphaFoldDB" id="X6PEB6"/>
<proteinExistence type="predicted"/>